<accession>A0A4V3AZH9</accession>
<evidence type="ECO:0000259" key="1">
    <source>
        <dbReference type="Pfam" id="PF01636"/>
    </source>
</evidence>
<dbReference type="PANTHER" id="PTHR21310">
    <property type="entry name" value="AMINOGLYCOSIDE PHOSPHOTRANSFERASE-RELATED-RELATED"/>
    <property type="match status" value="1"/>
</dbReference>
<dbReference type="InterPro" id="IPR002575">
    <property type="entry name" value="Aminoglycoside_PTrfase"/>
</dbReference>
<sequence>MSADSALEVPTTGVEFNTRQIQAILASIVPPLTLQSYEATELGYNNRVHFLKTQNGLDLVLKAGGRYWKRQKTEAEVAGVLTVRKLCSEHIRVPRILGFSSRKGSELGGTPIPWEWILSERIHGASLNDAWAGLDDQQKVVVAEKLVSIIIHMRTDITLQSLGLDQQDTACYGNLSLTPPDLNITWPGHDHLSFRFDDPSMKSNIYISNILNGPPPSRTYLQYVHSLLEAEINQLELQENRSKFANTLTEQRLPRLRSLLGRIHEHPALLHLEKSGNWQPVFTHGDFQPPNIFISPPKSEKDDQVDLTILDWEWSGFFPPHIEWDAGIYNLVDFFGDSPARAAFTATLDTAGIKSPGTIPQGEWESAVKITRLTECVVPWWLGGYPDDGGEGPTRKILEEKRMEAVLELDGLLSFFDA</sequence>
<evidence type="ECO:0000313" key="3">
    <source>
        <dbReference type="Proteomes" id="UP000294933"/>
    </source>
</evidence>
<dbReference type="VEuPathDB" id="FungiDB:BD410DRAFT_8510"/>
<dbReference type="AlphaFoldDB" id="A0A4V3AZH9"/>
<dbReference type="PANTHER" id="PTHR21310:SF15">
    <property type="entry name" value="AMINOGLYCOSIDE PHOSPHOTRANSFERASE DOMAIN-CONTAINING PROTEIN"/>
    <property type="match status" value="1"/>
</dbReference>
<dbReference type="InterPro" id="IPR011009">
    <property type="entry name" value="Kinase-like_dom_sf"/>
</dbReference>
<dbReference type="InterPro" id="IPR051678">
    <property type="entry name" value="AGP_Transferase"/>
</dbReference>
<proteinExistence type="predicted"/>
<dbReference type="SUPFAM" id="SSF56112">
    <property type="entry name" value="Protein kinase-like (PK-like)"/>
    <property type="match status" value="1"/>
</dbReference>
<dbReference type="Gene3D" id="3.90.1200.10">
    <property type="match status" value="1"/>
</dbReference>
<feature type="domain" description="Aminoglycoside phosphotransferase" evidence="1">
    <location>
        <begin position="41"/>
        <end position="323"/>
    </location>
</feature>
<dbReference type="Pfam" id="PF01636">
    <property type="entry name" value="APH"/>
    <property type="match status" value="1"/>
</dbReference>
<keyword evidence="3" id="KW-1185">Reference proteome</keyword>
<dbReference type="EMBL" id="ML170156">
    <property type="protein sequence ID" value="TDL29208.1"/>
    <property type="molecule type" value="Genomic_DNA"/>
</dbReference>
<dbReference type="OrthoDB" id="2906425at2759"/>
<protein>
    <recommendedName>
        <fullName evidence="1">Aminoglycoside phosphotransferase domain-containing protein</fullName>
    </recommendedName>
</protein>
<reference evidence="2 3" key="1">
    <citation type="submission" date="2018-06" db="EMBL/GenBank/DDBJ databases">
        <title>A transcriptomic atlas of mushroom development highlights an independent origin of complex multicellularity.</title>
        <authorList>
            <consortium name="DOE Joint Genome Institute"/>
            <person name="Krizsan K."/>
            <person name="Almasi E."/>
            <person name="Merenyi Z."/>
            <person name="Sahu N."/>
            <person name="Viragh M."/>
            <person name="Koszo T."/>
            <person name="Mondo S."/>
            <person name="Kiss B."/>
            <person name="Balint B."/>
            <person name="Kues U."/>
            <person name="Barry K."/>
            <person name="Hegedus J.C."/>
            <person name="Henrissat B."/>
            <person name="Johnson J."/>
            <person name="Lipzen A."/>
            <person name="Ohm R."/>
            <person name="Nagy I."/>
            <person name="Pangilinan J."/>
            <person name="Yan J."/>
            <person name="Xiong Y."/>
            <person name="Grigoriev I.V."/>
            <person name="Hibbett D.S."/>
            <person name="Nagy L.G."/>
        </authorList>
    </citation>
    <scope>NUCLEOTIDE SEQUENCE [LARGE SCALE GENOMIC DNA]</scope>
    <source>
        <strain evidence="2 3">SZMC22713</strain>
    </source>
</reference>
<gene>
    <name evidence="2" type="ORF">BD410DRAFT_8510</name>
</gene>
<name>A0A4V3AZH9_9AGAM</name>
<evidence type="ECO:0000313" key="2">
    <source>
        <dbReference type="EMBL" id="TDL29208.1"/>
    </source>
</evidence>
<organism evidence="2 3">
    <name type="scientific">Rickenella mellea</name>
    <dbReference type="NCBI Taxonomy" id="50990"/>
    <lineage>
        <taxon>Eukaryota</taxon>
        <taxon>Fungi</taxon>
        <taxon>Dikarya</taxon>
        <taxon>Basidiomycota</taxon>
        <taxon>Agaricomycotina</taxon>
        <taxon>Agaricomycetes</taxon>
        <taxon>Hymenochaetales</taxon>
        <taxon>Rickenellaceae</taxon>
        <taxon>Rickenella</taxon>
    </lineage>
</organism>
<dbReference type="Proteomes" id="UP000294933">
    <property type="component" value="Unassembled WGS sequence"/>
</dbReference>